<accession>A0A3N4MAV3</accession>
<feature type="transmembrane region" description="Helical" evidence="1">
    <location>
        <begin position="35"/>
        <end position="54"/>
    </location>
</feature>
<organism evidence="2 3">
    <name type="scientific">Terfezia boudieri ATCC MYA-4762</name>
    <dbReference type="NCBI Taxonomy" id="1051890"/>
    <lineage>
        <taxon>Eukaryota</taxon>
        <taxon>Fungi</taxon>
        <taxon>Dikarya</taxon>
        <taxon>Ascomycota</taxon>
        <taxon>Pezizomycotina</taxon>
        <taxon>Pezizomycetes</taxon>
        <taxon>Pezizales</taxon>
        <taxon>Pezizaceae</taxon>
        <taxon>Terfezia</taxon>
    </lineage>
</organism>
<keyword evidence="1" id="KW-1133">Transmembrane helix</keyword>
<evidence type="ECO:0000313" key="2">
    <source>
        <dbReference type="EMBL" id="RPB29321.1"/>
    </source>
</evidence>
<gene>
    <name evidence="2" type="ORF">L211DRAFT_832000</name>
</gene>
<keyword evidence="1" id="KW-0472">Membrane</keyword>
<protein>
    <submittedName>
        <fullName evidence="2">Uncharacterized protein</fullName>
    </submittedName>
</protein>
<dbReference type="InParanoid" id="A0A3N4MAV3"/>
<keyword evidence="1" id="KW-0812">Transmembrane</keyword>
<dbReference type="Proteomes" id="UP000267821">
    <property type="component" value="Unassembled WGS sequence"/>
</dbReference>
<evidence type="ECO:0000313" key="3">
    <source>
        <dbReference type="Proteomes" id="UP000267821"/>
    </source>
</evidence>
<proteinExistence type="predicted"/>
<evidence type="ECO:0000256" key="1">
    <source>
        <dbReference type="SAM" id="Phobius"/>
    </source>
</evidence>
<name>A0A3N4MAV3_9PEZI</name>
<reference evidence="2 3" key="1">
    <citation type="journal article" date="2018" name="Nat. Ecol. Evol.">
        <title>Pezizomycetes genomes reveal the molecular basis of ectomycorrhizal truffle lifestyle.</title>
        <authorList>
            <person name="Murat C."/>
            <person name="Payen T."/>
            <person name="Noel B."/>
            <person name="Kuo A."/>
            <person name="Morin E."/>
            <person name="Chen J."/>
            <person name="Kohler A."/>
            <person name="Krizsan K."/>
            <person name="Balestrini R."/>
            <person name="Da Silva C."/>
            <person name="Montanini B."/>
            <person name="Hainaut M."/>
            <person name="Levati E."/>
            <person name="Barry K.W."/>
            <person name="Belfiori B."/>
            <person name="Cichocki N."/>
            <person name="Clum A."/>
            <person name="Dockter R.B."/>
            <person name="Fauchery L."/>
            <person name="Guy J."/>
            <person name="Iotti M."/>
            <person name="Le Tacon F."/>
            <person name="Lindquist E.A."/>
            <person name="Lipzen A."/>
            <person name="Malagnac F."/>
            <person name="Mello A."/>
            <person name="Molinier V."/>
            <person name="Miyauchi S."/>
            <person name="Poulain J."/>
            <person name="Riccioni C."/>
            <person name="Rubini A."/>
            <person name="Sitrit Y."/>
            <person name="Splivallo R."/>
            <person name="Traeger S."/>
            <person name="Wang M."/>
            <person name="Zifcakova L."/>
            <person name="Wipf D."/>
            <person name="Zambonelli A."/>
            <person name="Paolocci F."/>
            <person name="Nowrousian M."/>
            <person name="Ottonello S."/>
            <person name="Baldrian P."/>
            <person name="Spatafora J.W."/>
            <person name="Henrissat B."/>
            <person name="Nagy L.G."/>
            <person name="Aury J.M."/>
            <person name="Wincker P."/>
            <person name="Grigoriev I.V."/>
            <person name="Bonfante P."/>
            <person name="Martin F.M."/>
        </authorList>
    </citation>
    <scope>NUCLEOTIDE SEQUENCE [LARGE SCALE GENOMIC DNA]</scope>
    <source>
        <strain evidence="2 3">ATCC MYA-4762</strain>
    </source>
</reference>
<sequence>MSVGAGSKIGMAGSTGWTTEAQYIEYVGYSSWLRAPSYMLTVPVVLVFLSFPILV</sequence>
<keyword evidence="3" id="KW-1185">Reference proteome</keyword>
<dbReference type="EMBL" id="ML121527">
    <property type="protein sequence ID" value="RPB29321.1"/>
    <property type="molecule type" value="Genomic_DNA"/>
</dbReference>
<dbReference type="AlphaFoldDB" id="A0A3N4MAV3"/>